<dbReference type="OrthoDB" id="678019at2"/>
<dbReference type="RefSeq" id="WP_092577431.1">
    <property type="nucleotide sequence ID" value="NZ_FOFN01000001.1"/>
</dbReference>
<dbReference type="Proteomes" id="UP000198999">
    <property type="component" value="Unassembled WGS sequence"/>
</dbReference>
<evidence type="ECO:0000313" key="2">
    <source>
        <dbReference type="EMBL" id="SEQ17763.1"/>
    </source>
</evidence>
<reference evidence="2 3" key="1">
    <citation type="submission" date="2016-10" db="EMBL/GenBank/DDBJ databases">
        <authorList>
            <person name="de Groot N.N."/>
        </authorList>
    </citation>
    <scope>NUCLEOTIDE SEQUENCE [LARGE SCALE GENOMIC DNA]</scope>
    <source>
        <strain evidence="2 3">DSM 21035</strain>
    </source>
</reference>
<name>A0A1H9DY00_9FLAO</name>
<evidence type="ECO:0000259" key="1">
    <source>
        <dbReference type="PROSITE" id="PS50835"/>
    </source>
</evidence>
<protein>
    <submittedName>
        <fullName evidence="2">Protein involved in gliding motility SprC</fullName>
    </submittedName>
</protein>
<dbReference type="PROSITE" id="PS50835">
    <property type="entry name" value="IG_LIKE"/>
    <property type="match status" value="1"/>
</dbReference>
<feature type="domain" description="Ig-like" evidence="1">
    <location>
        <begin position="118"/>
        <end position="240"/>
    </location>
</feature>
<dbReference type="InterPro" id="IPR007110">
    <property type="entry name" value="Ig-like_dom"/>
</dbReference>
<evidence type="ECO:0000313" key="3">
    <source>
        <dbReference type="Proteomes" id="UP000198999"/>
    </source>
</evidence>
<keyword evidence="3" id="KW-1185">Reference proteome</keyword>
<dbReference type="AlphaFoldDB" id="A0A1H9DY00"/>
<dbReference type="InterPro" id="IPR013783">
    <property type="entry name" value="Ig-like_fold"/>
</dbReference>
<organism evidence="2 3">
    <name type="scientific">Hyunsoonleella jejuensis</name>
    <dbReference type="NCBI Taxonomy" id="419940"/>
    <lineage>
        <taxon>Bacteria</taxon>
        <taxon>Pseudomonadati</taxon>
        <taxon>Bacteroidota</taxon>
        <taxon>Flavobacteriia</taxon>
        <taxon>Flavobacteriales</taxon>
        <taxon>Flavobacteriaceae</taxon>
    </lineage>
</organism>
<proteinExistence type="predicted"/>
<dbReference type="Gene3D" id="2.60.40.10">
    <property type="entry name" value="Immunoglobulins"/>
    <property type="match status" value="1"/>
</dbReference>
<accession>A0A1H9DY00</accession>
<gene>
    <name evidence="2" type="ORF">SAMN05421824_1357</name>
</gene>
<dbReference type="Pfam" id="PF13585">
    <property type="entry name" value="CHU_C"/>
    <property type="match status" value="1"/>
</dbReference>
<dbReference type="STRING" id="419940.SAMN05421824_1357"/>
<dbReference type="EMBL" id="FOFN01000001">
    <property type="protein sequence ID" value="SEQ17763.1"/>
    <property type="molecule type" value="Genomic_DNA"/>
</dbReference>
<sequence length="480" mass="51922">MRNFTILDILFIILALIPSTLLAQVVISKPSLGFTQACASSSFNSYDITFSFSPDGSLEASNQFIIELSDGNGSFANATTVYSSNVGAITTSPVTLNFAIPEETAGEGYKVRVKSTAPAATSSASNAFAAYYKIQDSPFSINNLIETGVYCQGGSYLLTIDNPGGAMNDSPLQYPNLTFNWYRETSPTTSVFVASGESLEVSNPGTYFVETNYGTCTSNSFSNRVTVSEASSDTSSSSISSSLGNPYCSTNGPTTLSAINGKAYQWFKDGVEIEGATEQMYETNEAGTYSVRIDLDNCSASASIDLVNTDFTSEINVDERNLLPSNETLMVEVTTTAVNPIFEWYLNDTLISGAIENSYEVSQEGNYKVVVQQTQGCTAAQELSFTVTEPFPNVANIPNVITPNGDGVNDTWVIPQEYVSGTNTQVMVLSSQGKVVLDTTDYQNNWPENELSFKDVNPVYYYIIKTPNQKIKKGSITVLR</sequence>